<feature type="compositionally biased region" description="Basic and acidic residues" evidence="1">
    <location>
        <begin position="344"/>
        <end position="395"/>
    </location>
</feature>
<proteinExistence type="predicted"/>
<evidence type="ECO:0008006" key="4">
    <source>
        <dbReference type="Google" id="ProtNLM"/>
    </source>
</evidence>
<organism evidence="2 3">
    <name type="scientific">Mycena rosella</name>
    <name type="common">Pink bonnet</name>
    <name type="synonym">Agaricus rosellus</name>
    <dbReference type="NCBI Taxonomy" id="1033263"/>
    <lineage>
        <taxon>Eukaryota</taxon>
        <taxon>Fungi</taxon>
        <taxon>Dikarya</taxon>
        <taxon>Basidiomycota</taxon>
        <taxon>Agaricomycotina</taxon>
        <taxon>Agaricomycetes</taxon>
        <taxon>Agaricomycetidae</taxon>
        <taxon>Agaricales</taxon>
        <taxon>Marasmiineae</taxon>
        <taxon>Mycenaceae</taxon>
        <taxon>Mycena</taxon>
    </lineage>
</organism>
<sequence length="437" mass="49740">MAVKPLQYALPDVPRVPWTATQEKTILHEYPLNLKDESSEDFTARTYFQFLWLPDSIMPLRLLIPSLLRVTTLPDSVAQPHPLHALLERLLLTSRAVTNKYHVELPYILANGGGEGEEEESVMWFAVTHEKSENDAEEPWLNDAWRSKWMERMERREVQVQILLYMLKLSLPGPPPPPEIPSPSKKRRKLEDPRSPSLEDRLEAFMDKLSMWQLVSTLNEGLLHRKGDRDWMQTFFEEVVEPRFGTPLAAQTALFRSKIFPHSPFSDFSDSEDERATSPDLQTDRARSVSVAVSERGASASAAPRKTLAEPARSRSRSLSVSLAQERELEQQREGSAGAKRRVLNREVSMKRAFKPRERDPQAVEAERREKERAEEKQRAEDARGAAAREEERRRQGVMLVAATPVKSKVRPRANAGRGRGGEEERGSSPDLLLLGS</sequence>
<reference evidence="2" key="1">
    <citation type="submission" date="2023-03" db="EMBL/GenBank/DDBJ databases">
        <title>Massive genome expansion in bonnet fungi (Mycena s.s.) driven by repeated elements and novel gene families across ecological guilds.</title>
        <authorList>
            <consortium name="Lawrence Berkeley National Laboratory"/>
            <person name="Harder C.B."/>
            <person name="Miyauchi S."/>
            <person name="Viragh M."/>
            <person name="Kuo A."/>
            <person name="Thoen E."/>
            <person name="Andreopoulos B."/>
            <person name="Lu D."/>
            <person name="Skrede I."/>
            <person name="Drula E."/>
            <person name="Henrissat B."/>
            <person name="Morin E."/>
            <person name="Kohler A."/>
            <person name="Barry K."/>
            <person name="LaButti K."/>
            <person name="Morin E."/>
            <person name="Salamov A."/>
            <person name="Lipzen A."/>
            <person name="Mereny Z."/>
            <person name="Hegedus B."/>
            <person name="Baldrian P."/>
            <person name="Stursova M."/>
            <person name="Weitz H."/>
            <person name="Taylor A."/>
            <person name="Grigoriev I.V."/>
            <person name="Nagy L.G."/>
            <person name="Martin F."/>
            <person name="Kauserud H."/>
        </authorList>
    </citation>
    <scope>NUCLEOTIDE SEQUENCE</scope>
    <source>
        <strain evidence="2">CBHHK067</strain>
    </source>
</reference>
<comment type="caution">
    <text evidence="2">The sequence shown here is derived from an EMBL/GenBank/DDBJ whole genome shotgun (WGS) entry which is preliminary data.</text>
</comment>
<gene>
    <name evidence="2" type="ORF">B0H17DRAFT_1124754</name>
</gene>
<feature type="compositionally biased region" description="Basic and acidic residues" evidence="1">
    <location>
        <begin position="274"/>
        <end position="287"/>
    </location>
</feature>
<protein>
    <recommendedName>
        <fullName evidence="4">DNA replication regulator Sld3 C-terminal domain-containing protein</fullName>
    </recommendedName>
</protein>
<evidence type="ECO:0000256" key="1">
    <source>
        <dbReference type="SAM" id="MobiDB-lite"/>
    </source>
</evidence>
<keyword evidence="3" id="KW-1185">Reference proteome</keyword>
<dbReference type="Gene3D" id="1.20.58.2130">
    <property type="match status" value="1"/>
</dbReference>
<evidence type="ECO:0000313" key="2">
    <source>
        <dbReference type="EMBL" id="KAJ7708973.1"/>
    </source>
</evidence>
<name>A0AAD7H049_MYCRO</name>
<dbReference type="AlphaFoldDB" id="A0AAD7H049"/>
<dbReference type="Proteomes" id="UP001221757">
    <property type="component" value="Unassembled WGS sequence"/>
</dbReference>
<accession>A0AAD7H049</accession>
<feature type="region of interest" description="Disordered" evidence="1">
    <location>
        <begin position="266"/>
        <end position="437"/>
    </location>
</feature>
<evidence type="ECO:0000313" key="3">
    <source>
        <dbReference type="Proteomes" id="UP001221757"/>
    </source>
</evidence>
<feature type="region of interest" description="Disordered" evidence="1">
    <location>
        <begin position="174"/>
        <end position="197"/>
    </location>
</feature>
<dbReference type="EMBL" id="JARKIE010000003">
    <property type="protein sequence ID" value="KAJ7708973.1"/>
    <property type="molecule type" value="Genomic_DNA"/>
</dbReference>